<evidence type="ECO:0000313" key="4">
    <source>
        <dbReference type="Proteomes" id="UP000464675"/>
    </source>
</evidence>
<evidence type="ECO:0008006" key="6">
    <source>
        <dbReference type="Google" id="ProtNLM"/>
    </source>
</evidence>
<evidence type="ECO:0000313" key="5">
    <source>
        <dbReference type="Proteomes" id="UP000563601"/>
    </source>
</evidence>
<sequence length="102" mass="11776">MSEILVVAVVISEFISLYLIGRLWRSNEYPLIKILVSLIAFIPVLGPLLYVFVTDSTPPQPTENQNRKGYGGYTQKWINERGFWKRAIQERENKSKECAKNT</sequence>
<keyword evidence="1" id="KW-0812">Transmembrane</keyword>
<dbReference type="RefSeq" id="WP_161857942.1">
    <property type="nucleotide sequence ID" value="NZ_CP047491.1"/>
</dbReference>
<gene>
    <name evidence="3" type="ORF">GTQ55_06155</name>
    <name evidence="2" type="ORF">HNQ53_003576</name>
</gene>
<keyword evidence="1" id="KW-1133">Transmembrane helix</keyword>
<feature type="transmembrane region" description="Helical" evidence="1">
    <location>
        <begin position="6"/>
        <end position="24"/>
    </location>
</feature>
<evidence type="ECO:0000313" key="2">
    <source>
        <dbReference type="EMBL" id="MBB5213320.1"/>
    </source>
</evidence>
<dbReference type="Proteomes" id="UP000563601">
    <property type="component" value="Unassembled WGS sequence"/>
</dbReference>
<evidence type="ECO:0000256" key="1">
    <source>
        <dbReference type="SAM" id="Phobius"/>
    </source>
</evidence>
<proteinExistence type="predicted"/>
<dbReference type="Proteomes" id="UP000464675">
    <property type="component" value="Chromosome"/>
</dbReference>
<protein>
    <recommendedName>
        <fullName evidence="6">Cardiolipin synthase N-terminal domain-containing protein</fullName>
    </recommendedName>
</protein>
<feature type="transmembrane region" description="Helical" evidence="1">
    <location>
        <begin position="31"/>
        <end position="53"/>
    </location>
</feature>
<evidence type="ECO:0000313" key="3">
    <source>
        <dbReference type="EMBL" id="QHQ38611.1"/>
    </source>
</evidence>
<dbReference type="AlphaFoldDB" id="A0A6P1T9W0"/>
<reference evidence="2 5" key="2">
    <citation type="submission" date="2020-08" db="EMBL/GenBank/DDBJ databases">
        <title>Genomic Encyclopedia of Type Strains, Phase IV (KMG-IV): sequencing the most valuable type-strain genomes for metagenomic binning, comparative biology and taxonomic classification.</title>
        <authorList>
            <person name="Goeker M."/>
        </authorList>
    </citation>
    <scope>NUCLEOTIDE SEQUENCE [LARGE SCALE GENOMIC DNA]</scope>
    <source>
        <strain evidence="2 5">DSM 11525</strain>
    </source>
</reference>
<dbReference type="OrthoDB" id="7067853at2"/>
<keyword evidence="4" id="KW-1185">Reference proteome</keyword>
<name>A0A6P1T9W0_9GAMM</name>
<dbReference type="EMBL" id="JACHHR010000013">
    <property type="protein sequence ID" value="MBB5213320.1"/>
    <property type="molecule type" value="Genomic_DNA"/>
</dbReference>
<organism evidence="2 5">
    <name type="scientific">Microbulbifer hydrolyticus</name>
    <dbReference type="NCBI Taxonomy" id="48074"/>
    <lineage>
        <taxon>Bacteria</taxon>
        <taxon>Pseudomonadati</taxon>
        <taxon>Pseudomonadota</taxon>
        <taxon>Gammaproteobacteria</taxon>
        <taxon>Cellvibrionales</taxon>
        <taxon>Microbulbiferaceae</taxon>
        <taxon>Microbulbifer</taxon>
    </lineage>
</organism>
<accession>A0A6P1T9W0</accession>
<dbReference type="EMBL" id="CP047491">
    <property type="protein sequence ID" value="QHQ38611.1"/>
    <property type="molecule type" value="Genomic_DNA"/>
</dbReference>
<reference evidence="3 4" key="1">
    <citation type="submission" date="2020-01" db="EMBL/GenBank/DDBJ databases">
        <title>The possibility of degradation of plastic by Microbulbifer hydrolyticus IRE-31.</title>
        <authorList>
            <person name="Liu L."/>
        </authorList>
    </citation>
    <scope>NUCLEOTIDE SEQUENCE [LARGE SCALE GENOMIC DNA]</scope>
    <source>
        <strain evidence="3 4">IRE-31</strain>
    </source>
</reference>
<keyword evidence="1" id="KW-0472">Membrane</keyword>